<evidence type="ECO:0000313" key="3">
    <source>
        <dbReference type="EMBL" id="TNV86944.1"/>
    </source>
</evidence>
<organism evidence="3 4">
    <name type="scientific">Halteria grandinella</name>
    <dbReference type="NCBI Taxonomy" id="5974"/>
    <lineage>
        <taxon>Eukaryota</taxon>
        <taxon>Sar</taxon>
        <taxon>Alveolata</taxon>
        <taxon>Ciliophora</taxon>
        <taxon>Intramacronucleata</taxon>
        <taxon>Spirotrichea</taxon>
        <taxon>Stichotrichia</taxon>
        <taxon>Sporadotrichida</taxon>
        <taxon>Halteriidae</taxon>
        <taxon>Halteria</taxon>
    </lineage>
</organism>
<feature type="transmembrane region" description="Helical" evidence="1">
    <location>
        <begin position="98"/>
        <end position="116"/>
    </location>
</feature>
<dbReference type="OrthoDB" id="291190at2759"/>
<proteinExistence type="predicted"/>
<dbReference type="EMBL" id="RRYP01000726">
    <property type="protein sequence ID" value="TNV86944.1"/>
    <property type="molecule type" value="Genomic_DNA"/>
</dbReference>
<keyword evidence="1" id="KW-0472">Membrane</keyword>
<feature type="chain" id="PRO_5035230068" description="DUF423 domain-containing protein" evidence="2">
    <location>
        <begin position="24"/>
        <end position="117"/>
    </location>
</feature>
<feature type="signal peptide" evidence="2">
    <location>
        <begin position="1"/>
        <end position="23"/>
    </location>
</feature>
<evidence type="ECO:0000256" key="2">
    <source>
        <dbReference type="SAM" id="SignalP"/>
    </source>
</evidence>
<evidence type="ECO:0000313" key="4">
    <source>
        <dbReference type="Proteomes" id="UP000785679"/>
    </source>
</evidence>
<dbReference type="Proteomes" id="UP000785679">
    <property type="component" value="Unassembled WGS sequence"/>
</dbReference>
<keyword evidence="2" id="KW-0732">Signal</keyword>
<keyword evidence="4" id="KW-1185">Reference proteome</keyword>
<sequence>MSKSLRRVAWVLGSLTTSTSILASGYVSHATKTYTEMEIKAMSMGAQVQLINGLGLCLCATRKTNLIAVPVFMLTASTALFTGIIFYSKMKKDFRFNYLIPAGGAASIGGWAFMVFV</sequence>
<gene>
    <name evidence="3" type="ORF">FGO68_gene11851</name>
</gene>
<protein>
    <recommendedName>
        <fullName evidence="5">DUF423 domain-containing protein</fullName>
    </recommendedName>
</protein>
<feature type="transmembrane region" description="Helical" evidence="1">
    <location>
        <begin position="66"/>
        <end position="86"/>
    </location>
</feature>
<evidence type="ECO:0000256" key="1">
    <source>
        <dbReference type="SAM" id="Phobius"/>
    </source>
</evidence>
<dbReference type="InterPro" id="IPR006696">
    <property type="entry name" value="DUF423"/>
</dbReference>
<dbReference type="Pfam" id="PF04241">
    <property type="entry name" value="DUF423"/>
    <property type="match status" value="1"/>
</dbReference>
<name>A0A8J8T973_HALGN</name>
<comment type="caution">
    <text evidence="3">The sequence shown here is derived from an EMBL/GenBank/DDBJ whole genome shotgun (WGS) entry which is preliminary data.</text>
</comment>
<accession>A0A8J8T973</accession>
<keyword evidence="1" id="KW-0812">Transmembrane</keyword>
<reference evidence="3" key="1">
    <citation type="submission" date="2019-06" db="EMBL/GenBank/DDBJ databases">
        <authorList>
            <person name="Zheng W."/>
        </authorList>
    </citation>
    <scope>NUCLEOTIDE SEQUENCE</scope>
    <source>
        <strain evidence="3">QDHG01</strain>
    </source>
</reference>
<keyword evidence="1" id="KW-1133">Transmembrane helix</keyword>
<dbReference type="AlphaFoldDB" id="A0A8J8T973"/>
<evidence type="ECO:0008006" key="5">
    <source>
        <dbReference type="Google" id="ProtNLM"/>
    </source>
</evidence>